<accession>A0A2T8KRT7</accession>
<dbReference type="AlphaFoldDB" id="A0A2T8KRT7"/>
<protein>
    <recommendedName>
        <fullName evidence="1">F-box domain-containing protein</fullName>
    </recommendedName>
</protein>
<evidence type="ECO:0000259" key="1">
    <source>
        <dbReference type="Pfam" id="PF00646"/>
    </source>
</evidence>
<dbReference type="Gene3D" id="1.20.1280.50">
    <property type="match status" value="1"/>
</dbReference>
<dbReference type="Proteomes" id="UP000243499">
    <property type="component" value="Chromosome 2"/>
</dbReference>
<gene>
    <name evidence="2" type="ORF">PAHAL_2G376400</name>
</gene>
<feature type="domain" description="F-box" evidence="1">
    <location>
        <begin position="14"/>
        <end position="49"/>
    </location>
</feature>
<dbReference type="InterPro" id="IPR001810">
    <property type="entry name" value="F-box_dom"/>
</dbReference>
<organism evidence="2">
    <name type="scientific">Panicum hallii</name>
    <dbReference type="NCBI Taxonomy" id="206008"/>
    <lineage>
        <taxon>Eukaryota</taxon>
        <taxon>Viridiplantae</taxon>
        <taxon>Streptophyta</taxon>
        <taxon>Embryophyta</taxon>
        <taxon>Tracheophyta</taxon>
        <taxon>Spermatophyta</taxon>
        <taxon>Magnoliopsida</taxon>
        <taxon>Liliopsida</taxon>
        <taxon>Poales</taxon>
        <taxon>Poaceae</taxon>
        <taxon>PACMAD clade</taxon>
        <taxon>Panicoideae</taxon>
        <taxon>Panicodae</taxon>
        <taxon>Paniceae</taxon>
        <taxon>Panicinae</taxon>
        <taxon>Panicum</taxon>
        <taxon>Panicum sect. Panicum</taxon>
    </lineage>
</organism>
<dbReference type="EMBL" id="CM008047">
    <property type="protein sequence ID" value="PVH64888.1"/>
    <property type="molecule type" value="Genomic_DNA"/>
</dbReference>
<dbReference type="InterPro" id="IPR036047">
    <property type="entry name" value="F-box-like_dom_sf"/>
</dbReference>
<dbReference type="SUPFAM" id="SSF81383">
    <property type="entry name" value="F-box domain"/>
    <property type="match status" value="1"/>
</dbReference>
<name>A0A2T8KRT7_9POAL</name>
<reference evidence="2" key="1">
    <citation type="submission" date="2018-04" db="EMBL/GenBank/DDBJ databases">
        <title>WGS assembly of Panicum hallii.</title>
        <authorList>
            <person name="Lovell J."/>
            <person name="Jenkins J."/>
            <person name="Lowry D."/>
            <person name="Mamidi S."/>
            <person name="Sreedasyam A."/>
            <person name="Weng X."/>
            <person name="Barry K."/>
            <person name="Bonette J."/>
            <person name="Campitelli B."/>
            <person name="Daum C."/>
            <person name="Gordon S."/>
            <person name="Gould B."/>
            <person name="Lipzen A."/>
            <person name="Macqueen A."/>
            <person name="Palacio-Mejia J."/>
            <person name="Plott C."/>
            <person name="Shakirov E."/>
            <person name="Shu S."/>
            <person name="Yoshinaga Y."/>
            <person name="Zane M."/>
            <person name="Rokhsar D."/>
            <person name="Grimwood J."/>
            <person name="Schmutz J."/>
            <person name="Juenger T."/>
        </authorList>
    </citation>
    <scope>NUCLEOTIDE SEQUENCE [LARGE SCALE GENOMIC DNA]</scope>
    <source>
        <strain evidence="2">FIL2</strain>
    </source>
</reference>
<dbReference type="Gramene" id="PVH64888">
    <property type="protein sequence ID" value="PVH64888"/>
    <property type="gene ID" value="PAHAL_2G376400"/>
</dbReference>
<dbReference type="PANTHER" id="PTHR33110:SF71">
    <property type="entry name" value="F-BOX_KELCH-REPEAT PROTEIN"/>
    <property type="match status" value="1"/>
</dbReference>
<dbReference type="PANTHER" id="PTHR33110">
    <property type="entry name" value="F-BOX/KELCH-REPEAT PROTEIN-RELATED"/>
    <property type="match status" value="1"/>
</dbReference>
<evidence type="ECO:0000313" key="2">
    <source>
        <dbReference type="EMBL" id="PVH64888.1"/>
    </source>
</evidence>
<dbReference type="Pfam" id="PF00646">
    <property type="entry name" value="F-box"/>
    <property type="match status" value="1"/>
</dbReference>
<sequence>MAEVAQRSGPPPSWSDIPLDLAGHLLRLLPACADRARFAAVCPQWRAAAGRAPGRHLLQPPLRQALPLPWLWLRRLQDRRLWQLACLPARRRLLLGRSLRGGDGGAACSVSRPAASPNAVAKYTTVEGAMGRLCHPYVTWMHLKDMENVPMIRKLILCSPNLVAAFVGIERPSQILVCQPGASSWSVRATSLKTWLSIRKSCTPFLIMRTSLS</sequence>
<proteinExistence type="predicted"/>